<evidence type="ECO:0000313" key="3">
    <source>
        <dbReference type="EMBL" id="SNS57296.1"/>
    </source>
</evidence>
<dbReference type="CDD" id="cd17788">
    <property type="entry name" value="CBS_pair_bac"/>
    <property type="match status" value="1"/>
</dbReference>
<dbReference type="OrthoDB" id="3535009at2"/>
<proteinExistence type="predicted"/>
<dbReference type="InterPro" id="IPR000644">
    <property type="entry name" value="CBS_dom"/>
</dbReference>
<dbReference type="PROSITE" id="PS51371">
    <property type="entry name" value="CBS"/>
    <property type="match status" value="1"/>
</dbReference>
<dbReference type="Pfam" id="PF00571">
    <property type="entry name" value="CBS"/>
    <property type="match status" value="2"/>
</dbReference>
<keyword evidence="1" id="KW-0129">CBS domain</keyword>
<dbReference type="EMBL" id="FZOR01000006">
    <property type="protein sequence ID" value="SNS57296.1"/>
    <property type="molecule type" value="Genomic_DNA"/>
</dbReference>
<sequence>MRARDLAIDYPTVTKDDSAMDAARLLAAQGLPGIVVVDGRRRAVAVLPGSRLVRQIVPPHVRDDAALARVYDERHADRLCAPLAGRTVADLLEPEGAPLPVVDPGATVMEIASVMAGARSPLVAVSDDERHPEKGAVIGVITAAHLLERVLPAALDG</sequence>
<dbReference type="InterPro" id="IPR046342">
    <property type="entry name" value="CBS_dom_sf"/>
</dbReference>
<dbReference type="Proteomes" id="UP000198318">
    <property type="component" value="Unassembled WGS sequence"/>
</dbReference>
<evidence type="ECO:0000256" key="1">
    <source>
        <dbReference type="PROSITE-ProRule" id="PRU00703"/>
    </source>
</evidence>
<evidence type="ECO:0000313" key="4">
    <source>
        <dbReference type="Proteomes" id="UP000198318"/>
    </source>
</evidence>
<reference evidence="3 4" key="1">
    <citation type="submission" date="2017-06" db="EMBL/GenBank/DDBJ databases">
        <authorList>
            <person name="Kim H.J."/>
            <person name="Triplett B.A."/>
        </authorList>
    </citation>
    <scope>NUCLEOTIDE SEQUENCE [LARGE SCALE GENOMIC DNA]</scope>
    <source>
        <strain evidence="3 4">DSM 44715</strain>
    </source>
</reference>
<accession>A0A239FK59</accession>
<dbReference type="AlphaFoldDB" id="A0A239FK59"/>
<dbReference type="RefSeq" id="WP_089325405.1">
    <property type="nucleotide sequence ID" value="NZ_FZOR01000006.1"/>
</dbReference>
<dbReference type="SUPFAM" id="SSF54631">
    <property type="entry name" value="CBS-domain pair"/>
    <property type="match status" value="1"/>
</dbReference>
<evidence type="ECO:0000259" key="2">
    <source>
        <dbReference type="PROSITE" id="PS51371"/>
    </source>
</evidence>
<feature type="domain" description="CBS" evidence="2">
    <location>
        <begin position="92"/>
        <end position="157"/>
    </location>
</feature>
<keyword evidence="4" id="KW-1185">Reference proteome</keyword>
<name>A0A239FK59_9ACTN</name>
<organism evidence="3 4">
    <name type="scientific">Actinomadura meyerae</name>
    <dbReference type="NCBI Taxonomy" id="240840"/>
    <lineage>
        <taxon>Bacteria</taxon>
        <taxon>Bacillati</taxon>
        <taxon>Actinomycetota</taxon>
        <taxon>Actinomycetes</taxon>
        <taxon>Streptosporangiales</taxon>
        <taxon>Thermomonosporaceae</taxon>
        <taxon>Actinomadura</taxon>
    </lineage>
</organism>
<protein>
    <submittedName>
        <fullName evidence="3">CBS domain-containing protein</fullName>
    </submittedName>
</protein>
<gene>
    <name evidence="3" type="ORF">SAMN05443665_100657</name>
</gene>
<dbReference type="Gene3D" id="3.10.580.10">
    <property type="entry name" value="CBS-domain"/>
    <property type="match status" value="1"/>
</dbReference>